<accession>A0A1B1UYE7</accession>
<dbReference type="AlphaFoldDB" id="A0A1B1UYE7"/>
<name>A0A1B1UYE7_STAHA</name>
<proteinExistence type="predicted"/>
<evidence type="ECO:0000313" key="1">
    <source>
        <dbReference type="EMBL" id="ANW08103.1"/>
    </source>
</evidence>
<reference evidence="1" key="1">
    <citation type="submission" date="2016-05" db="EMBL/GenBank/DDBJ databases">
        <title>Clue for the horizontal gene transfer of serine-aspartate repeat gene from a novel composite staphylococcal cassette chromosome of Staphylococcus haemolyticus.</title>
        <authorList>
            <person name="Wu Z."/>
            <person name="Xue H."/>
            <person name="Zhao X."/>
        </authorList>
    </citation>
    <scope>NUCLEOTIDE SEQUENCE</scope>
    <source>
        <strain evidence="1">BC05211</strain>
    </source>
</reference>
<dbReference type="EMBL" id="KX181861">
    <property type="protein sequence ID" value="ANW08103.1"/>
    <property type="molecule type" value="Genomic_DNA"/>
</dbReference>
<organism evidence="1">
    <name type="scientific">Staphylococcus haemolyticus</name>
    <dbReference type="NCBI Taxonomy" id="1283"/>
    <lineage>
        <taxon>Bacteria</taxon>
        <taxon>Bacillati</taxon>
        <taxon>Bacillota</taxon>
        <taxon>Bacilli</taxon>
        <taxon>Bacillales</taxon>
        <taxon>Staphylococcaceae</taxon>
        <taxon>Staphylococcus</taxon>
    </lineage>
</organism>
<sequence>MFNNVMGATQMNEETMDKRVYKILTKIEKKYDYTTKC</sequence>
<protein>
    <submittedName>
        <fullName evidence="1">Uncharacterized protein</fullName>
    </submittedName>
</protein>